<evidence type="ECO:0000259" key="1">
    <source>
        <dbReference type="Pfam" id="PF21168"/>
    </source>
</evidence>
<name>A0ABT6XDS5_9GAMM</name>
<proteinExistence type="predicted"/>
<keyword evidence="3" id="KW-1185">Reference proteome</keyword>
<reference evidence="2 3" key="1">
    <citation type="submission" date="2023-05" db="EMBL/GenBank/DDBJ databases">
        <title>Lysobacter sp. strain LF1 Genome sequencing and assembly.</title>
        <authorList>
            <person name="Jung Y."/>
        </authorList>
    </citation>
    <scope>NUCLEOTIDE SEQUENCE [LARGE SCALE GENOMIC DNA]</scope>
    <source>
        <strain evidence="2 3">LF1</strain>
    </source>
</reference>
<dbReference type="Pfam" id="PF21168">
    <property type="entry name" value="FkbO_Hyg5-like_N"/>
    <property type="match status" value="1"/>
</dbReference>
<organism evidence="2 3">
    <name type="scientific">Lysobacter stagni</name>
    <dbReference type="NCBI Taxonomy" id="3045172"/>
    <lineage>
        <taxon>Bacteria</taxon>
        <taxon>Pseudomonadati</taxon>
        <taxon>Pseudomonadota</taxon>
        <taxon>Gammaproteobacteria</taxon>
        <taxon>Lysobacterales</taxon>
        <taxon>Lysobacteraceae</taxon>
        <taxon>Lysobacter</taxon>
    </lineage>
</organism>
<accession>A0ABT6XDS5</accession>
<sequence>MSAVRPMPMPALHWSVDYLDGSPDDALALPDTLAVIGFGSRAPVRDDPRYLRVALEPHGTAPLEVWRGSGPVLRGRDGDVAWAEDGALQFGAIELDERDGEQGQSDIESTADRLYRRLLEFLEQRGYPHLLRVWNYLDGITIGEGDEERYRQFCVGRARGLGGHVDTQTLPAATAIGRVDGARRLQVYWLAARVPGTPLENPRQISAYRYPRQYGPQPPSFARAMLPPVNSTMPLMLSGTAAIVGHESQHAGSVVTQLDETLANFDSLLAAARAQRPTLPAHFGPQSRLKVYVRNDDELEQVTRELDARLGPDVPRVVLHAAVCRRELRVEIDGVHA</sequence>
<dbReference type="SUPFAM" id="SSF55298">
    <property type="entry name" value="YjgF-like"/>
    <property type="match status" value="1"/>
</dbReference>
<gene>
    <name evidence="2" type="ORF">QLQ15_05120</name>
</gene>
<dbReference type="RefSeq" id="WP_283211764.1">
    <property type="nucleotide sequence ID" value="NZ_JASGBI010000001.1"/>
</dbReference>
<dbReference type="InterPro" id="IPR049368">
    <property type="entry name" value="FkbO_Hyg5-like_N"/>
</dbReference>
<dbReference type="EMBL" id="JASGBI010000001">
    <property type="protein sequence ID" value="MDI9238292.1"/>
    <property type="molecule type" value="Genomic_DNA"/>
</dbReference>
<dbReference type="Proteomes" id="UP001321580">
    <property type="component" value="Unassembled WGS sequence"/>
</dbReference>
<evidence type="ECO:0000313" key="3">
    <source>
        <dbReference type="Proteomes" id="UP001321580"/>
    </source>
</evidence>
<comment type="caution">
    <text evidence="2">The sequence shown here is derived from an EMBL/GenBank/DDBJ whole genome shotgun (WGS) entry which is preliminary data.</text>
</comment>
<protein>
    <submittedName>
        <fullName evidence="2">Pteridine-dependent deoxygenase</fullName>
    </submittedName>
</protein>
<evidence type="ECO:0000313" key="2">
    <source>
        <dbReference type="EMBL" id="MDI9238292.1"/>
    </source>
</evidence>
<dbReference type="CDD" id="cd06153">
    <property type="entry name" value="YjgF_YER057c_UK114_like_5"/>
    <property type="match status" value="1"/>
</dbReference>
<dbReference type="InterPro" id="IPR035959">
    <property type="entry name" value="RutC-like_sf"/>
</dbReference>
<dbReference type="Gene3D" id="3.30.1330.40">
    <property type="entry name" value="RutC-like"/>
    <property type="match status" value="1"/>
</dbReference>
<feature type="domain" description="Chorismatase FkbO/Hyg5-like N-terminal" evidence="1">
    <location>
        <begin position="64"/>
        <end position="191"/>
    </location>
</feature>